<dbReference type="Proteomes" id="UP000251341">
    <property type="component" value="Unassembled WGS sequence"/>
</dbReference>
<keyword evidence="4" id="KW-1003">Cell membrane</keyword>
<evidence type="ECO:0000256" key="4">
    <source>
        <dbReference type="ARBA" id="ARBA00022475"/>
    </source>
</evidence>
<accession>A0A315EM49</accession>
<dbReference type="NCBIfam" id="TIGR04407">
    <property type="entry name" value="LptF_YjgP"/>
    <property type="match status" value="1"/>
</dbReference>
<dbReference type="PANTHER" id="PTHR33529:SF7">
    <property type="entry name" value="LIPOPOLYSACCHARIDE EXPORT SYSTEM PERMEASE PROTEIN LPTF"/>
    <property type="match status" value="1"/>
</dbReference>
<dbReference type="Pfam" id="PF03739">
    <property type="entry name" value="LptF_LptG"/>
    <property type="match status" value="1"/>
</dbReference>
<proteinExistence type="predicted"/>
<keyword evidence="5" id="KW-0997">Cell inner membrane</keyword>
<dbReference type="InterPro" id="IPR030922">
    <property type="entry name" value="LptF"/>
</dbReference>
<dbReference type="GO" id="GO:0015920">
    <property type="term" value="P:lipopolysaccharide transport"/>
    <property type="evidence" value="ECO:0007669"/>
    <property type="project" value="TreeGrafter"/>
</dbReference>
<gene>
    <name evidence="10" type="ORF">B9Z44_00745</name>
</gene>
<comment type="subcellular location">
    <subcellularLocation>
        <location evidence="1">Cell inner membrane</location>
        <topology evidence="1">Multi-pass membrane protein</topology>
    </subcellularLocation>
</comment>
<organism evidence="10 11">
    <name type="scientific">Limnohabitans curvus</name>
    <dbReference type="NCBI Taxonomy" id="323423"/>
    <lineage>
        <taxon>Bacteria</taxon>
        <taxon>Pseudomonadati</taxon>
        <taxon>Pseudomonadota</taxon>
        <taxon>Betaproteobacteria</taxon>
        <taxon>Burkholderiales</taxon>
        <taxon>Comamonadaceae</taxon>
        <taxon>Limnohabitans</taxon>
    </lineage>
</organism>
<feature type="transmembrane region" description="Helical" evidence="9">
    <location>
        <begin position="12"/>
        <end position="36"/>
    </location>
</feature>
<evidence type="ECO:0000256" key="5">
    <source>
        <dbReference type="ARBA" id="ARBA00022519"/>
    </source>
</evidence>
<reference evidence="10 11" key="1">
    <citation type="submission" date="2017-04" db="EMBL/GenBank/DDBJ databases">
        <title>Unexpected and diverse lifestyles within the genus Limnohabitans.</title>
        <authorList>
            <person name="Kasalicky V."/>
            <person name="Mehrshad M."/>
            <person name="Andrei S.-A."/>
            <person name="Salcher M."/>
            <person name="Kratochvilova H."/>
            <person name="Simek K."/>
            <person name="Ghai R."/>
        </authorList>
    </citation>
    <scope>NUCLEOTIDE SEQUENCE [LARGE SCALE GENOMIC DNA]</scope>
    <source>
        <strain evidence="10 11">MWH-C5</strain>
    </source>
</reference>
<evidence type="ECO:0000256" key="9">
    <source>
        <dbReference type="SAM" id="Phobius"/>
    </source>
</evidence>
<keyword evidence="11" id="KW-1185">Reference proteome</keyword>
<dbReference type="InterPro" id="IPR005495">
    <property type="entry name" value="LptG/LptF_permease"/>
</dbReference>
<keyword evidence="6 9" id="KW-0812">Transmembrane</keyword>
<keyword evidence="8 9" id="KW-0472">Membrane</keyword>
<evidence type="ECO:0000256" key="2">
    <source>
        <dbReference type="ARBA" id="ARBA00014213"/>
    </source>
</evidence>
<protein>
    <recommendedName>
        <fullName evidence="2">Lipopolysaccharide export system permease protein LptF</fullName>
    </recommendedName>
</protein>
<feature type="transmembrane region" description="Helical" evidence="9">
    <location>
        <begin position="56"/>
        <end position="81"/>
    </location>
</feature>
<feature type="transmembrane region" description="Helical" evidence="9">
    <location>
        <begin position="325"/>
        <end position="346"/>
    </location>
</feature>
<evidence type="ECO:0000256" key="1">
    <source>
        <dbReference type="ARBA" id="ARBA00004429"/>
    </source>
</evidence>
<feature type="transmembrane region" description="Helical" evidence="9">
    <location>
        <begin position="102"/>
        <end position="123"/>
    </location>
</feature>
<feature type="transmembrane region" description="Helical" evidence="9">
    <location>
        <begin position="264"/>
        <end position="284"/>
    </location>
</feature>
<dbReference type="AlphaFoldDB" id="A0A315EM49"/>
<evidence type="ECO:0000256" key="6">
    <source>
        <dbReference type="ARBA" id="ARBA00022692"/>
    </source>
</evidence>
<dbReference type="EMBL" id="NESP01000001">
    <property type="protein sequence ID" value="PUE58259.1"/>
    <property type="molecule type" value="Genomic_DNA"/>
</dbReference>
<dbReference type="PANTHER" id="PTHR33529">
    <property type="entry name" value="SLR0882 PROTEIN-RELATED"/>
    <property type="match status" value="1"/>
</dbReference>
<evidence type="ECO:0000313" key="10">
    <source>
        <dbReference type="EMBL" id="PUE58259.1"/>
    </source>
</evidence>
<keyword evidence="3" id="KW-0813">Transport</keyword>
<evidence type="ECO:0000256" key="8">
    <source>
        <dbReference type="ARBA" id="ARBA00023136"/>
    </source>
</evidence>
<evidence type="ECO:0000256" key="7">
    <source>
        <dbReference type="ARBA" id="ARBA00022989"/>
    </source>
</evidence>
<comment type="caution">
    <text evidence="10">The sequence shown here is derived from an EMBL/GenBank/DDBJ whole genome shotgun (WGS) entry which is preliminary data.</text>
</comment>
<evidence type="ECO:0000256" key="3">
    <source>
        <dbReference type="ARBA" id="ARBA00022448"/>
    </source>
</evidence>
<evidence type="ECO:0000313" key="11">
    <source>
        <dbReference type="Proteomes" id="UP000251341"/>
    </source>
</evidence>
<sequence length="367" mass="41095">MLFHSSIRKELARSFGATLIVLVTIVMTMMLIRTLGQASSGSVNPTEISLVMGYTMLGHLPTVLTMSLFIASVGTLSRMYLESEMVIWLVSGRGLRAILKPMIRFAWPTLLTVSVLVLLVWPWSNQQISELKERFEQRGDLERVSPGQFQESANGLRVFFVDKESVENKEGKNVFISSSERGKQAMTSAKKGHVETIDEDRFLVLDIGQRVEQTNGETELKVSEFKVYGTRISQDVKAAAEQPTKTIHSLQLLRNRTPSNLGELAWRLGLAIAAFNLLVIALAITSANHRVGRGGNLALALFIFVVYYNFINLSQSWISSGKVQFLPNLIALHGGVFLFAMTWLAIRHNNWSWRNLLVKRRAKETAA</sequence>
<name>A0A315EM49_9BURK</name>
<dbReference type="GO" id="GO:0043190">
    <property type="term" value="C:ATP-binding cassette (ABC) transporter complex"/>
    <property type="evidence" value="ECO:0007669"/>
    <property type="project" value="InterPro"/>
</dbReference>
<feature type="transmembrane region" description="Helical" evidence="9">
    <location>
        <begin position="296"/>
        <end position="313"/>
    </location>
</feature>
<dbReference type="GO" id="GO:0055085">
    <property type="term" value="P:transmembrane transport"/>
    <property type="evidence" value="ECO:0007669"/>
    <property type="project" value="InterPro"/>
</dbReference>
<keyword evidence="7 9" id="KW-1133">Transmembrane helix</keyword>
<dbReference type="RefSeq" id="WP_108358788.1">
    <property type="nucleotide sequence ID" value="NZ_NESP01000001.1"/>
</dbReference>